<evidence type="ECO:0000313" key="2">
    <source>
        <dbReference type="EMBL" id="PQM30768.1"/>
    </source>
</evidence>
<dbReference type="InterPro" id="IPR029044">
    <property type="entry name" value="Nucleotide-diphossugar_trans"/>
</dbReference>
<dbReference type="GO" id="GO:0016758">
    <property type="term" value="F:hexosyltransferase activity"/>
    <property type="evidence" value="ECO:0007669"/>
    <property type="project" value="UniProtKB-ARBA"/>
</dbReference>
<dbReference type="STRING" id="2138.SMSRO_v1c05250"/>
<dbReference type="PANTHER" id="PTHR22916:SF3">
    <property type="entry name" value="UDP-GLCNAC:BETAGAL BETA-1,3-N-ACETYLGLUCOSAMINYLTRANSFERASE-LIKE PROTEIN 1"/>
    <property type="match status" value="1"/>
</dbReference>
<protein>
    <submittedName>
        <fullName evidence="2">N-glycosyltransferase</fullName>
    </submittedName>
</protein>
<dbReference type="Proteomes" id="UP000031565">
    <property type="component" value="Unassembled WGS sequence"/>
</dbReference>
<dbReference type="Gene3D" id="3.90.550.10">
    <property type="entry name" value="Spore Coat Polysaccharide Biosynthesis Protein SpsA, Chain A"/>
    <property type="match status" value="1"/>
</dbReference>
<reference evidence="2 3" key="1">
    <citation type="journal article" date="2015" name="MBio">
        <title>Genome sequence of the Drosophila melanogaster male-killing Spiroplasma strain MSRO endosymbiont.</title>
        <authorList>
            <person name="Paredes J.C."/>
            <person name="Herren J.K."/>
            <person name="Schupfer F."/>
            <person name="Marin R."/>
            <person name="Claverol S."/>
            <person name="Kuo C.H."/>
            <person name="Lemaitre B."/>
            <person name="Beven L."/>
        </authorList>
    </citation>
    <scope>NUCLEOTIDE SEQUENCE [LARGE SCALE GENOMIC DNA]</scope>
    <source>
        <strain evidence="2 3">MSRO</strain>
    </source>
</reference>
<keyword evidence="2" id="KW-0808">Transferase</keyword>
<dbReference type="AlphaFoldDB" id="A0A2P6FBC9"/>
<evidence type="ECO:0000313" key="3">
    <source>
        <dbReference type="Proteomes" id="UP000031565"/>
    </source>
</evidence>
<gene>
    <name evidence="2" type="ORF">SMSRO_SF005550</name>
</gene>
<dbReference type="PANTHER" id="PTHR22916">
    <property type="entry name" value="GLYCOSYLTRANSFERASE"/>
    <property type="match status" value="1"/>
</dbReference>
<proteinExistence type="predicted"/>
<dbReference type="RefSeq" id="WP_040092955.1">
    <property type="nucleotide sequence ID" value="NZ_CM020866.1"/>
</dbReference>
<comment type="caution">
    <text evidence="2">The sequence shown here is derived from an EMBL/GenBank/DDBJ whole genome shotgun (WGS) entry which is preliminary data.</text>
</comment>
<dbReference type="Pfam" id="PF00535">
    <property type="entry name" value="Glycos_transf_2"/>
    <property type="match status" value="1"/>
</dbReference>
<organism evidence="2 3">
    <name type="scientific">Spiroplasma poulsonii</name>
    <dbReference type="NCBI Taxonomy" id="2138"/>
    <lineage>
        <taxon>Bacteria</taxon>
        <taxon>Bacillati</taxon>
        <taxon>Mycoplasmatota</taxon>
        <taxon>Mollicutes</taxon>
        <taxon>Entomoplasmatales</taxon>
        <taxon>Spiroplasmataceae</taxon>
        <taxon>Spiroplasma</taxon>
    </lineage>
</organism>
<keyword evidence="3" id="KW-1185">Reference proteome</keyword>
<dbReference type="InterPro" id="IPR001173">
    <property type="entry name" value="Glyco_trans_2-like"/>
</dbReference>
<dbReference type="EMBL" id="JTLV02000001">
    <property type="protein sequence ID" value="PQM30768.1"/>
    <property type="molecule type" value="Genomic_DNA"/>
</dbReference>
<evidence type="ECO:0000259" key="1">
    <source>
        <dbReference type="Pfam" id="PF00535"/>
    </source>
</evidence>
<feature type="domain" description="Glycosyltransferase 2-like" evidence="1">
    <location>
        <begin position="4"/>
        <end position="114"/>
    </location>
</feature>
<name>A0A2P6FBC9_9MOLU</name>
<accession>A0A2P6FBC9</accession>
<dbReference type="OrthoDB" id="387866at2"/>
<dbReference type="SUPFAM" id="SSF53448">
    <property type="entry name" value="Nucleotide-diphospho-sugar transferases"/>
    <property type="match status" value="1"/>
</dbReference>
<sequence length="323" mass="38015">MFLSFLIVTQNNPVKLMKTLMSIKEQTNGDYEIVLVDDTGFQPKSPTLEVMSEHFYNVGKKMQVVTNLRSQGFSYGLNSAICVARGDYFMIVDEGEVIHKTAVAVLKENVTKHQVEHKKIDIVEFRLHYPHSKGNSEIRNKANVLLSPKTDKEVLAYTHSLVFTKIFRRKLVLQKNIMLLNYRRTDAFFIYNILAYANGFLAIEDILADYELGRVNYSVFDLLKQWIYIFNLYRDLNLYREYQEELEYAFIRFCLVTFLRLVRLQNNKALSIKAIHSTENKLERRYKSFLKNKYIKDIQEPKFKVIVSDIKGFIKNWKLENAK</sequence>